<dbReference type="Gene3D" id="3.30.450.20">
    <property type="entry name" value="PAS domain"/>
    <property type="match status" value="1"/>
</dbReference>
<evidence type="ECO:0000256" key="9">
    <source>
        <dbReference type="ARBA" id="ARBA00022989"/>
    </source>
</evidence>
<keyword evidence="9 13" id="KW-1133">Transmembrane helix</keyword>
<dbReference type="SUPFAM" id="SSF55874">
    <property type="entry name" value="ATPase domain of HSP90 chaperone/DNA topoisomerase II/histidine kinase"/>
    <property type="match status" value="1"/>
</dbReference>
<evidence type="ECO:0000259" key="14">
    <source>
        <dbReference type="Pfam" id="PF02518"/>
    </source>
</evidence>
<sequence length="588" mass="68364">MKSIYRAFFVKNLMTFLLPMLIPIIVLGALSTYLIHQHIKEEINHNHMDLLKQTEENMELMLNELDSLNLQIVASATQFVHLRTMMTKRWLDHNDFVELAALKNFIDSPAIARSYIDSIYIYIENDRHRFLTSTTGGLMELGDFYDRSWYESFVSHPDKEQVWTEARTIEKVFDRYSPKPTHLITMYRKISVAADNDGVIVLNINTDYIKNYLASLSSMKGQQVLIVDKNNDVLFSDDKIDLGRDVIQQIVSQRSSFFPLDLGDKSFIISKLPSDKYGWTFISITPKDALYEVPTRLSMVALQLLGVSIVIGMLLAYYLTQKNYADVKAIITTLHSAENGKALPPLPSRVKNVYSYIIHRILQNFMEHNYVKVQLSERKYKAQAMEFAALQSQLNPHFLFNTLETINWKAISMTGRPNELNHMVENLADILRYSLDDQNKMVILQKELIYTESYLKIQKVRYRDKFDVIWAYDDEVKKYHVMKLILQPILENCLYHGIKENERCLIKIKIRTTPAFLHISVIDNGIGIKPEKLAEIRERLESNVDQTRHIGLHNTHKRLKLTYGEPYRLAMRSKYGWGTAVHLSIPID</sequence>
<evidence type="ECO:0000256" key="7">
    <source>
        <dbReference type="ARBA" id="ARBA00022777"/>
    </source>
</evidence>
<dbReference type="Proteomes" id="UP000271031">
    <property type="component" value="Unassembled WGS sequence"/>
</dbReference>
<dbReference type="GO" id="GO:0005886">
    <property type="term" value="C:plasma membrane"/>
    <property type="evidence" value="ECO:0007669"/>
    <property type="project" value="UniProtKB-SubCell"/>
</dbReference>
<comment type="caution">
    <text evidence="17">The sequence shown here is derived from an EMBL/GenBank/DDBJ whole genome shotgun (WGS) entry which is preliminary data.</text>
</comment>
<reference evidence="17 18" key="1">
    <citation type="submission" date="2018-10" db="EMBL/GenBank/DDBJ databases">
        <title>Phylogenomics of Brevibacillus.</title>
        <authorList>
            <person name="Dunlap C."/>
        </authorList>
    </citation>
    <scope>NUCLEOTIDE SEQUENCE [LARGE SCALE GENOMIC DNA]</scope>
    <source>
        <strain evidence="17 18">JCM 15716</strain>
    </source>
</reference>
<dbReference type="InterPro" id="IPR003594">
    <property type="entry name" value="HATPase_dom"/>
</dbReference>
<dbReference type="AlphaFoldDB" id="A0A3M8DQM0"/>
<keyword evidence="7 17" id="KW-0418">Kinase</keyword>
<evidence type="ECO:0000256" key="3">
    <source>
        <dbReference type="ARBA" id="ARBA00022553"/>
    </source>
</evidence>
<name>A0A3M8DQM0_9BACL</name>
<evidence type="ECO:0000259" key="15">
    <source>
        <dbReference type="Pfam" id="PF02743"/>
    </source>
</evidence>
<dbReference type="Pfam" id="PF06580">
    <property type="entry name" value="His_kinase"/>
    <property type="match status" value="1"/>
</dbReference>
<gene>
    <name evidence="17" type="ORF">EDM56_11755</name>
</gene>
<evidence type="ECO:0000256" key="13">
    <source>
        <dbReference type="SAM" id="Phobius"/>
    </source>
</evidence>
<dbReference type="PANTHER" id="PTHR34220">
    <property type="entry name" value="SENSOR HISTIDINE KINASE YPDA"/>
    <property type="match status" value="1"/>
</dbReference>
<proteinExistence type="predicted"/>
<evidence type="ECO:0000256" key="2">
    <source>
        <dbReference type="ARBA" id="ARBA00022475"/>
    </source>
</evidence>
<evidence type="ECO:0000256" key="8">
    <source>
        <dbReference type="ARBA" id="ARBA00022840"/>
    </source>
</evidence>
<keyword evidence="4" id="KW-0808">Transferase</keyword>
<dbReference type="Gene3D" id="3.30.565.10">
    <property type="entry name" value="Histidine kinase-like ATPase, C-terminal domain"/>
    <property type="match status" value="1"/>
</dbReference>
<evidence type="ECO:0000313" key="17">
    <source>
        <dbReference type="EMBL" id="RNB89829.1"/>
    </source>
</evidence>
<comment type="subcellular location">
    <subcellularLocation>
        <location evidence="1">Cell membrane</location>
        <topology evidence="1">Multi-pass membrane protein</topology>
    </subcellularLocation>
</comment>
<keyword evidence="8" id="KW-0067">ATP-binding</keyword>
<keyword evidence="6" id="KW-0547">Nucleotide-binding</keyword>
<evidence type="ECO:0000256" key="4">
    <source>
        <dbReference type="ARBA" id="ARBA00022679"/>
    </source>
</evidence>
<dbReference type="RefSeq" id="WP_122918083.1">
    <property type="nucleotide sequence ID" value="NZ_RHHQ01000008.1"/>
</dbReference>
<dbReference type="GO" id="GO:0000155">
    <property type="term" value="F:phosphorelay sensor kinase activity"/>
    <property type="evidence" value="ECO:0007669"/>
    <property type="project" value="InterPro"/>
</dbReference>
<evidence type="ECO:0000256" key="6">
    <source>
        <dbReference type="ARBA" id="ARBA00022741"/>
    </source>
</evidence>
<evidence type="ECO:0000313" key="18">
    <source>
        <dbReference type="Proteomes" id="UP000271031"/>
    </source>
</evidence>
<keyword evidence="2" id="KW-1003">Cell membrane</keyword>
<protein>
    <submittedName>
        <fullName evidence="17">Sensor histidine kinase</fullName>
    </submittedName>
</protein>
<keyword evidence="10" id="KW-0902">Two-component regulatory system</keyword>
<dbReference type="InterPro" id="IPR033479">
    <property type="entry name" value="dCache_1"/>
</dbReference>
<evidence type="ECO:0000256" key="12">
    <source>
        <dbReference type="SAM" id="Coils"/>
    </source>
</evidence>
<evidence type="ECO:0000259" key="16">
    <source>
        <dbReference type="Pfam" id="PF06580"/>
    </source>
</evidence>
<accession>A0A3M8DQM0</accession>
<keyword evidence="12" id="KW-0175">Coiled coil</keyword>
<feature type="domain" description="Cache" evidence="15">
    <location>
        <begin position="38"/>
        <end position="283"/>
    </location>
</feature>
<dbReference type="GO" id="GO:0005524">
    <property type="term" value="F:ATP binding"/>
    <property type="evidence" value="ECO:0007669"/>
    <property type="project" value="UniProtKB-KW"/>
</dbReference>
<dbReference type="Pfam" id="PF02518">
    <property type="entry name" value="HATPase_c"/>
    <property type="match status" value="1"/>
</dbReference>
<dbReference type="InterPro" id="IPR036890">
    <property type="entry name" value="HATPase_C_sf"/>
</dbReference>
<keyword evidence="5 13" id="KW-0812">Transmembrane</keyword>
<feature type="transmembrane region" description="Helical" evidence="13">
    <location>
        <begin position="12"/>
        <end position="35"/>
    </location>
</feature>
<evidence type="ECO:0000256" key="5">
    <source>
        <dbReference type="ARBA" id="ARBA00022692"/>
    </source>
</evidence>
<feature type="domain" description="Histidine kinase/HSP90-like ATPase" evidence="14">
    <location>
        <begin position="486"/>
        <end position="587"/>
    </location>
</feature>
<feature type="coiled-coil region" evidence="12">
    <location>
        <begin position="44"/>
        <end position="71"/>
    </location>
</feature>
<dbReference type="OrthoDB" id="9776552at2"/>
<dbReference type="InterPro" id="IPR050640">
    <property type="entry name" value="Bact_2-comp_sensor_kinase"/>
</dbReference>
<dbReference type="InterPro" id="IPR010559">
    <property type="entry name" value="Sig_transdc_His_kin_internal"/>
</dbReference>
<keyword evidence="11 13" id="KW-0472">Membrane</keyword>
<dbReference type="PANTHER" id="PTHR34220:SF11">
    <property type="entry name" value="SENSOR PROTEIN KINASE HPTS"/>
    <property type="match status" value="1"/>
</dbReference>
<dbReference type="EMBL" id="RHHQ01000008">
    <property type="protein sequence ID" value="RNB89829.1"/>
    <property type="molecule type" value="Genomic_DNA"/>
</dbReference>
<keyword evidence="3" id="KW-0597">Phosphoprotein</keyword>
<feature type="transmembrane region" description="Helical" evidence="13">
    <location>
        <begin position="297"/>
        <end position="319"/>
    </location>
</feature>
<evidence type="ECO:0000256" key="10">
    <source>
        <dbReference type="ARBA" id="ARBA00023012"/>
    </source>
</evidence>
<evidence type="ECO:0000256" key="1">
    <source>
        <dbReference type="ARBA" id="ARBA00004651"/>
    </source>
</evidence>
<feature type="domain" description="Signal transduction histidine kinase internal region" evidence="16">
    <location>
        <begin position="385"/>
        <end position="466"/>
    </location>
</feature>
<evidence type="ECO:0000256" key="11">
    <source>
        <dbReference type="ARBA" id="ARBA00023136"/>
    </source>
</evidence>
<keyword evidence="18" id="KW-1185">Reference proteome</keyword>
<organism evidence="17 18">
    <name type="scientific">Brevibacillus fluminis</name>
    <dbReference type="NCBI Taxonomy" id="511487"/>
    <lineage>
        <taxon>Bacteria</taxon>
        <taxon>Bacillati</taxon>
        <taxon>Bacillota</taxon>
        <taxon>Bacilli</taxon>
        <taxon>Bacillales</taxon>
        <taxon>Paenibacillaceae</taxon>
        <taxon>Brevibacillus</taxon>
    </lineage>
</organism>
<dbReference type="Pfam" id="PF02743">
    <property type="entry name" value="dCache_1"/>
    <property type="match status" value="1"/>
</dbReference>